<dbReference type="AlphaFoldDB" id="A0A8C2NP70"/>
<dbReference type="Ensembl" id="ENSCHIT00010010188.1">
    <property type="protein sequence ID" value="ENSCHIP00010007285.1"/>
    <property type="gene ID" value="ENSCHIG00010005283.1"/>
</dbReference>
<name>A0A8C2NP70_CAPHI</name>
<protein>
    <submittedName>
        <fullName evidence="1">Uncharacterized protein</fullName>
    </submittedName>
</protein>
<reference evidence="1" key="2">
    <citation type="submission" date="2025-08" db="UniProtKB">
        <authorList>
            <consortium name="Ensembl"/>
        </authorList>
    </citation>
    <scope>IDENTIFICATION</scope>
</reference>
<organism evidence="1">
    <name type="scientific">Capra hircus</name>
    <name type="common">Goat</name>
    <dbReference type="NCBI Taxonomy" id="9925"/>
    <lineage>
        <taxon>Eukaryota</taxon>
        <taxon>Metazoa</taxon>
        <taxon>Chordata</taxon>
        <taxon>Craniata</taxon>
        <taxon>Vertebrata</taxon>
        <taxon>Euteleostomi</taxon>
        <taxon>Mammalia</taxon>
        <taxon>Eutheria</taxon>
        <taxon>Laurasiatheria</taxon>
        <taxon>Artiodactyla</taxon>
        <taxon>Ruminantia</taxon>
        <taxon>Pecora</taxon>
        <taxon>Bovidae</taxon>
        <taxon>Caprinae</taxon>
        <taxon>Capra</taxon>
    </lineage>
</organism>
<sequence>MPALKLLQVPASYWNLLMLPRVLPQDLKALDDQYVKDDKFRKHRTIGYKEAKGFLQECCKNKLMKADEIQL</sequence>
<reference evidence="1" key="1">
    <citation type="submission" date="2019-03" db="EMBL/GenBank/DDBJ databases">
        <title>Genome sequencing and reference-guided assembly of Black Bengal Goat (Capra hircus).</title>
        <authorList>
            <person name="Siddiki A.Z."/>
            <person name="Baten A."/>
            <person name="Billah M."/>
            <person name="Alam M.A.U."/>
            <person name="Shawrob K.S.M."/>
            <person name="Saha S."/>
            <person name="Chowdhury M."/>
            <person name="Rahman A.H."/>
            <person name="Stear M."/>
            <person name="Miah G."/>
            <person name="Das G.B."/>
            <person name="Hossain M.M."/>
            <person name="Kumkum M."/>
            <person name="Islam M.S."/>
            <person name="Mollah A.M."/>
            <person name="Ahsan A."/>
            <person name="Tusar F."/>
            <person name="Khan M.K.I."/>
        </authorList>
    </citation>
    <scope>NUCLEOTIDE SEQUENCE [LARGE SCALE GENOMIC DNA]</scope>
</reference>
<accession>A0A8C2NP70</accession>
<proteinExistence type="predicted"/>
<evidence type="ECO:0000313" key="1">
    <source>
        <dbReference type="Ensembl" id="ENSCHIP00010007285.1"/>
    </source>
</evidence>